<feature type="domain" description="Multidrug resistance protein MdtA-like barrel-sandwich hybrid" evidence="4">
    <location>
        <begin position="71"/>
        <end position="190"/>
    </location>
</feature>
<dbReference type="Gene3D" id="2.40.30.170">
    <property type="match status" value="1"/>
</dbReference>
<dbReference type="GO" id="GO:0015562">
    <property type="term" value="F:efflux transmembrane transporter activity"/>
    <property type="evidence" value="ECO:0007669"/>
    <property type="project" value="TreeGrafter"/>
</dbReference>
<dbReference type="Pfam" id="PF25967">
    <property type="entry name" value="RND-MFP_C"/>
    <property type="match status" value="1"/>
</dbReference>
<dbReference type="InterPro" id="IPR006143">
    <property type="entry name" value="RND_pump_MFP"/>
</dbReference>
<dbReference type="Gene3D" id="2.40.50.100">
    <property type="match status" value="1"/>
</dbReference>
<evidence type="ECO:0000256" key="2">
    <source>
        <dbReference type="ARBA" id="ARBA00009477"/>
    </source>
</evidence>
<dbReference type="Gene3D" id="2.40.420.20">
    <property type="match status" value="1"/>
</dbReference>
<evidence type="ECO:0000313" key="6">
    <source>
        <dbReference type="EMBL" id="SDU07356.1"/>
    </source>
</evidence>
<evidence type="ECO:0000259" key="4">
    <source>
        <dbReference type="Pfam" id="PF25917"/>
    </source>
</evidence>
<dbReference type="Pfam" id="PF25917">
    <property type="entry name" value="BSH_RND"/>
    <property type="match status" value="1"/>
</dbReference>
<dbReference type="AlphaFoldDB" id="A0A1H2FJ13"/>
<keyword evidence="3" id="KW-0813">Transport</keyword>
<comment type="similarity">
    <text evidence="2">Belongs to the membrane fusion protein (MFP) (TC 8.A.1) family.</text>
</comment>
<gene>
    <name evidence="6" type="ORF">SAMN04487931_104188</name>
</gene>
<evidence type="ECO:0000256" key="1">
    <source>
        <dbReference type="ARBA" id="ARBA00004196"/>
    </source>
</evidence>
<dbReference type="Proteomes" id="UP000199608">
    <property type="component" value="Unassembled WGS sequence"/>
</dbReference>
<dbReference type="Gene3D" id="1.10.287.470">
    <property type="entry name" value="Helix hairpin bin"/>
    <property type="match status" value="1"/>
</dbReference>
<proteinExistence type="inferred from homology"/>
<name>A0A1H2FJ13_9BACT</name>
<feature type="domain" description="Multidrug resistance protein MdtA-like C-terminal permuted SH3" evidence="5">
    <location>
        <begin position="293"/>
        <end position="352"/>
    </location>
</feature>
<evidence type="ECO:0000256" key="3">
    <source>
        <dbReference type="ARBA" id="ARBA00022448"/>
    </source>
</evidence>
<evidence type="ECO:0000259" key="5">
    <source>
        <dbReference type="Pfam" id="PF25967"/>
    </source>
</evidence>
<dbReference type="GO" id="GO:1990281">
    <property type="term" value="C:efflux pump complex"/>
    <property type="evidence" value="ECO:0007669"/>
    <property type="project" value="TreeGrafter"/>
</dbReference>
<accession>A0A1H2FJ13</accession>
<dbReference type="RefSeq" id="WP_092232549.1">
    <property type="nucleotide sequence ID" value="NZ_FNLL01000004.1"/>
</dbReference>
<keyword evidence="7" id="KW-1185">Reference proteome</keyword>
<dbReference type="InterPro" id="IPR058625">
    <property type="entry name" value="MdtA-like_BSH"/>
</dbReference>
<protein>
    <submittedName>
        <fullName evidence="6">RND family efflux transporter, MFP subunit</fullName>
    </submittedName>
</protein>
<dbReference type="PANTHER" id="PTHR30469">
    <property type="entry name" value="MULTIDRUG RESISTANCE PROTEIN MDTA"/>
    <property type="match status" value="1"/>
</dbReference>
<dbReference type="NCBIfam" id="TIGR01730">
    <property type="entry name" value="RND_mfp"/>
    <property type="match status" value="1"/>
</dbReference>
<organism evidence="6 7">
    <name type="scientific">Desulfobacula phenolica</name>
    <dbReference type="NCBI Taxonomy" id="90732"/>
    <lineage>
        <taxon>Bacteria</taxon>
        <taxon>Pseudomonadati</taxon>
        <taxon>Thermodesulfobacteriota</taxon>
        <taxon>Desulfobacteria</taxon>
        <taxon>Desulfobacterales</taxon>
        <taxon>Desulfobacteraceae</taxon>
        <taxon>Desulfobacula</taxon>
    </lineage>
</organism>
<reference evidence="7" key="1">
    <citation type="submission" date="2016-10" db="EMBL/GenBank/DDBJ databases">
        <authorList>
            <person name="Varghese N."/>
            <person name="Submissions S."/>
        </authorList>
    </citation>
    <scope>NUCLEOTIDE SEQUENCE [LARGE SCALE GENOMIC DNA]</scope>
    <source>
        <strain evidence="7">DSM 3384</strain>
    </source>
</reference>
<dbReference type="InterPro" id="IPR058627">
    <property type="entry name" value="MdtA-like_C"/>
</dbReference>
<dbReference type="SUPFAM" id="SSF111369">
    <property type="entry name" value="HlyD-like secretion proteins"/>
    <property type="match status" value="1"/>
</dbReference>
<comment type="subcellular location">
    <subcellularLocation>
        <location evidence="1">Cell envelope</location>
    </subcellularLocation>
</comment>
<sequence length="373" mass="41214">MKKTIACIVALALPAFILLFPGTEDLLFSKIISVQNQAEKHIVQPIPTALAKPYPNAQNFRFPGKVKAARRAELSFQIAGQIEQLNILEGQQVKKGYLLASLEHKNHLYAVRAARAGYQASKLNFQRTSKLYKENVVSKAQFDTAQSVHDIARAELDMKEKALTDTRLITPFDGLVSKRYAERKEHVNKGEPVLLLQDISGIEVEVQLPEQLVALGGTEILDQLNVCFDANQDLTFAAEAMELRMESSNDTRTYALIIKLPSPADMHILPGMTATVSGIVKQSAKNKVENFSVLIPVEAVVFDPNADPYVWIVDPQTQKARKQQVVIGPMHGNSIEVTKGIRSDELVATAGLHSLDEEQRVRPMKAGKKGLEG</sequence>
<dbReference type="EMBL" id="FNLL01000004">
    <property type="protein sequence ID" value="SDU07356.1"/>
    <property type="molecule type" value="Genomic_DNA"/>
</dbReference>
<evidence type="ECO:0000313" key="7">
    <source>
        <dbReference type="Proteomes" id="UP000199608"/>
    </source>
</evidence>
<dbReference type="PANTHER" id="PTHR30469:SF20">
    <property type="entry name" value="EFFLUX RND TRANSPORTER PERIPLASMIC ADAPTOR SUBUNIT"/>
    <property type="match status" value="1"/>
</dbReference>